<evidence type="ECO:0000256" key="1">
    <source>
        <dbReference type="ARBA" id="ARBA00004123"/>
    </source>
</evidence>
<dbReference type="PROSITE" id="PS00346">
    <property type="entry name" value="ETS_DOMAIN_2"/>
    <property type="match status" value="1"/>
</dbReference>
<evidence type="ECO:0000256" key="11">
    <source>
        <dbReference type="SAM" id="MobiDB-lite"/>
    </source>
</evidence>
<comment type="function">
    <text evidence="7">Controls the development of red pulp macrophages required for red blood cells recycling and iron homeostasis. Transcription factor that binds to the PU-box, a purine-rich DNA sequence (5'-GAGGA[AT]-3') that can act as a lymphoid-specific enhancer. Regulates VCAM1 gene expression.</text>
</comment>
<organism evidence="13 14">
    <name type="scientific">Eptatretus burgeri</name>
    <name type="common">Inshore hagfish</name>
    <dbReference type="NCBI Taxonomy" id="7764"/>
    <lineage>
        <taxon>Eukaryota</taxon>
        <taxon>Metazoa</taxon>
        <taxon>Chordata</taxon>
        <taxon>Craniata</taxon>
        <taxon>Vertebrata</taxon>
        <taxon>Cyclostomata</taxon>
        <taxon>Myxini</taxon>
        <taxon>Myxiniformes</taxon>
        <taxon>Myxinidae</taxon>
        <taxon>Eptatretinae</taxon>
        <taxon>Eptatretus</taxon>
    </lineage>
</organism>
<protein>
    <recommendedName>
        <fullName evidence="9">Transcription factor Spi-C</fullName>
    </recommendedName>
</protein>
<proteinExistence type="inferred from homology"/>
<dbReference type="Ensembl" id="ENSEBUT00000018105.1">
    <property type="protein sequence ID" value="ENSEBUP00000017529.1"/>
    <property type="gene ID" value="ENSEBUG00000010957.1"/>
</dbReference>
<comment type="subcellular location">
    <subcellularLocation>
        <location evidence="1 10">Nucleus</location>
    </subcellularLocation>
</comment>
<feature type="region of interest" description="Disordered" evidence="11">
    <location>
        <begin position="102"/>
        <end position="139"/>
    </location>
</feature>
<dbReference type="GO" id="GO:0030154">
    <property type="term" value="P:cell differentiation"/>
    <property type="evidence" value="ECO:0007669"/>
    <property type="project" value="TreeGrafter"/>
</dbReference>
<dbReference type="FunFam" id="1.10.10.10:FF:000335">
    <property type="entry name" value="Spi-C transcription factor"/>
    <property type="match status" value="1"/>
</dbReference>
<name>A0A8C4QPD7_EPTBU</name>
<dbReference type="PANTHER" id="PTHR11849">
    <property type="entry name" value="ETS"/>
    <property type="match status" value="1"/>
</dbReference>
<evidence type="ECO:0000313" key="13">
    <source>
        <dbReference type="Ensembl" id="ENSEBUP00000017529.1"/>
    </source>
</evidence>
<dbReference type="GO" id="GO:0000981">
    <property type="term" value="F:DNA-binding transcription factor activity, RNA polymerase II-specific"/>
    <property type="evidence" value="ECO:0007669"/>
    <property type="project" value="TreeGrafter"/>
</dbReference>
<dbReference type="GeneTree" id="ENSGT00940000162754"/>
<evidence type="ECO:0000313" key="14">
    <source>
        <dbReference type="Proteomes" id="UP000694388"/>
    </source>
</evidence>
<keyword evidence="3" id="KW-0805">Transcription regulation</keyword>
<comment type="similarity">
    <text evidence="2 10">Belongs to the ETS family.</text>
</comment>
<keyword evidence="14" id="KW-1185">Reference proteome</keyword>
<dbReference type="GO" id="GO:0005634">
    <property type="term" value="C:nucleus"/>
    <property type="evidence" value="ECO:0007669"/>
    <property type="project" value="UniProtKB-SubCell"/>
</dbReference>
<evidence type="ECO:0000256" key="9">
    <source>
        <dbReference type="ARBA" id="ARBA00074964"/>
    </source>
</evidence>
<dbReference type="PROSITE" id="PS50061">
    <property type="entry name" value="ETS_DOMAIN_3"/>
    <property type="match status" value="1"/>
</dbReference>
<evidence type="ECO:0000256" key="4">
    <source>
        <dbReference type="ARBA" id="ARBA00023125"/>
    </source>
</evidence>
<sequence length="272" mass="30893">MDPSFLYPSGAISDVDAYGKHFTELQRSSSHELHDLLLQLPTLYGDEIQPGSQPNVPSASYCLPALATYTETPYMGTHYHSVYQSPYYETLPEIIHAAPSYNTSSPPCPTSSPPASTTSMSDSEERVLQLSDSDDDPGTATWTRVQSSVPIMQSIAGQHLYPLSLVPPTQSIIKCSLPGRKKLRLYQFLLEVLRERKMEHCVWWVNEAEGVFQFSSKHKEELAQSWGNRKGNRKEMTYQKMARALRNYSRTGEVRKVKKKLTYQFDKTVLKY</sequence>
<evidence type="ECO:0000256" key="8">
    <source>
        <dbReference type="ARBA" id="ARBA00063209"/>
    </source>
</evidence>
<keyword evidence="4 10" id="KW-0238">DNA-binding</keyword>
<dbReference type="PRINTS" id="PR00454">
    <property type="entry name" value="ETSDOMAIN"/>
</dbReference>
<dbReference type="Gene3D" id="1.10.10.10">
    <property type="entry name" value="Winged helix-like DNA-binding domain superfamily/Winged helix DNA-binding domain"/>
    <property type="match status" value="1"/>
</dbReference>
<dbReference type="PANTHER" id="PTHR11849:SF184">
    <property type="entry name" value="ETS DOMAIN-CONTAINING PROTEIN"/>
    <property type="match status" value="1"/>
</dbReference>
<dbReference type="GO" id="GO:0043565">
    <property type="term" value="F:sequence-specific DNA binding"/>
    <property type="evidence" value="ECO:0007669"/>
    <property type="project" value="InterPro"/>
</dbReference>
<evidence type="ECO:0000259" key="12">
    <source>
        <dbReference type="PROSITE" id="PS50061"/>
    </source>
</evidence>
<evidence type="ECO:0000256" key="3">
    <source>
        <dbReference type="ARBA" id="ARBA00023015"/>
    </source>
</evidence>
<keyword evidence="5" id="KW-0804">Transcription</keyword>
<dbReference type="Proteomes" id="UP000694388">
    <property type="component" value="Unplaced"/>
</dbReference>
<evidence type="ECO:0000256" key="5">
    <source>
        <dbReference type="ARBA" id="ARBA00023163"/>
    </source>
</evidence>
<dbReference type="InterPro" id="IPR036388">
    <property type="entry name" value="WH-like_DNA-bd_sf"/>
</dbReference>
<comment type="subunit">
    <text evidence="8">Binds DNA as a monomer.</text>
</comment>
<dbReference type="InterPro" id="IPR036390">
    <property type="entry name" value="WH_DNA-bd_sf"/>
</dbReference>
<accession>A0A8C4QPD7</accession>
<dbReference type="InterPro" id="IPR046328">
    <property type="entry name" value="ETS_fam"/>
</dbReference>
<dbReference type="InterPro" id="IPR000418">
    <property type="entry name" value="Ets_dom"/>
</dbReference>
<evidence type="ECO:0000256" key="2">
    <source>
        <dbReference type="ARBA" id="ARBA00005562"/>
    </source>
</evidence>
<reference evidence="13" key="2">
    <citation type="submission" date="2025-09" db="UniProtKB">
        <authorList>
            <consortium name="Ensembl"/>
        </authorList>
    </citation>
    <scope>IDENTIFICATION</scope>
</reference>
<dbReference type="SUPFAM" id="SSF46785">
    <property type="entry name" value="Winged helix' DNA-binding domain"/>
    <property type="match status" value="1"/>
</dbReference>
<evidence type="ECO:0000256" key="7">
    <source>
        <dbReference type="ARBA" id="ARBA00055710"/>
    </source>
</evidence>
<reference evidence="13" key="1">
    <citation type="submission" date="2025-08" db="UniProtKB">
        <authorList>
            <consortium name="Ensembl"/>
        </authorList>
    </citation>
    <scope>IDENTIFICATION</scope>
</reference>
<dbReference type="Pfam" id="PF00178">
    <property type="entry name" value="Ets"/>
    <property type="match status" value="1"/>
</dbReference>
<dbReference type="SMART" id="SM00413">
    <property type="entry name" value="ETS"/>
    <property type="match status" value="1"/>
</dbReference>
<feature type="domain" description="ETS" evidence="12">
    <location>
        <begin position="183"/>
        <end position="266"/>
    </location>
</feature>
<evidence type="ECO:0000256" key="10">
    <source>
        <dbReference type="RuleBase" id="RU004019"/>
    </source>
</evidence>
<evidence type="ECO:0000256" key="6">
    <source>
        <dbReference type="ARBA" id="ARBA00023242"/>
    </source>
</evidence>
<keyword evidence="6 10" id="KW-0539">Nucleus</keyword>
<dbReference type="AlphaFoldDB" id="A0A8C4QPD7"/>